<protein>
    <recommendedName>
        <fullName evidence="3">Solute-binding protein family 3/N-terminal domain-containing protein</fullName>
    </recommendedName>
</protein>
<gene>
    <name evidence="4" type="ORF">BA896_017365</name>
</gene>
<evidence type="ECO:0000313" key="5">
    <source>
        <dbReference type="Proteomes" id="UP000092634"/>
    </source>
</evidence>
<feature type="domain" description="Solute-binding protein family 3/N-terminal" evidence="3">
    <location>
        <begin position="26"/>
        <end position="266"/>
    </location>
</feature>
<dbReference type="AlphaFoldDB" id="A0A1E8PMU1"/>
<feature type="chain" id="PRO_5009214476" description="Solute-binding protein family 3/N-terminal domain-containing protein" evidence="2">
    <location>
        <begin position="24"/>
        <end position="266"/>
    </location>
</feature>
<comment type="caution">
    <text evidence="4">The sequence shown here is derived from an EMBL/GenBank/DDBJ whole genome shotgun (WGS) entry which is preliminary data.</text>
</comment>
<dbReference type="EMBL" id="MAQB02000006">
    <property type="protein sequence ID" value="OFJ47505.1"/>
    <property type="molecule type" value="Genomic_DNA"/>
</dbReference>
<dbReference type="Proteomes" id="UP000092634">
    <property type="component" value="Unassembled WGS sequence"/>
</dbReference>
<organism evidence="4 5">
    <name type="scientific">Janthinobacterium lividum</name>
    <dbReference type="NCBI Taxonomy" id="29581"/>
    <lineage>
        <taxon>Bacteria</taxon>
        <taxon>Pseudomonadati</taxon>
        <taxon>Pseudomonadota</taxon>
        <taxon>Betaproteobacteria</taxon>
        <taxon>Burkholderiales</taxon>
        <taxon>Oxalobacteraceae</taxon>
        <taxon>Janthinobacterium</taxon>
    </lineage>
</organism>
<accession>A0A1E8PMU1</accession>
<proteinExistence type="predicted"/>
<keyword evidence="1 2" id="KW-0732">Signal</keyword>
<dbReference type="InterPro" id="IPR001638">
    <property type="entry name" value="Solute-binding_3/MltF_N"/>
</dbReference>
<dbReference type="Pfam" id="PF00497">
    <property type="entry name" value="SBP_bac_3"/>
    <property type="match status" value="1"/>
</dbReference>
<evidence type="ECO:0000313" key="4">
    <source>
        <dbReference type="EMBL" id="OFJ47505.1"/>
    </source>
</evidence>
<evidence type="ECO:0000259" key="3">
    <source>
        <dbReference type="SMART" id="SM00062"/>
    </source>
</evidence>
<dbReference type="SMART" id="SM00062">
    <property type="entry name" value="PBPb"/>
    <property type="match status" value="1"/>
</dbReference>
<evidence type="ECO:0000256" key="1">
    <source>
        <dbReference type="ARBA" id="ARBA00022729"/>
    </source>
</evidence>
<dbReference type="PANTHER" id="PTHR35936">
    <property type="entry name" value="MEMBRANE-BOUND LYTIC MUREIN TRANSGLYCOSYLASE F"/>
    <property type="match status" value="1"/>
</dbReference>
<name>A0A1E8PMU1_9BURK</name>
<reference evidence="4 5" key="1">
    <citation type="submission" date="2016-10" db="EMBL/GenBank/DDBJ databases">
        <title>Updated version of Genome Assembly of Janthinobacterium lividum ERGS5:01.</title>
        <authorList>
            <person name="Kumar R."/>
            <person name="Acharya V."/>
            <person name="Singh D."/>
        </authorList>
    </citation>
    <scope>NUCLEOTIDE SEQUENCE [LARGE SCALE GENOMIC DNA]</scope>
    <source>
        <strain evidence="4 5">ERGS5:01</strain>
    </source>
</reference>
<feature type="signal peptide" evidence="2">
    <location>
        <begin position="1"/>
        <end position="23"/>
    </location>
</feature>
<dbReference type="Gene3D" id="3.40.190.10">
    <property type="entry name" value="Periplasmic binding protein-like II"/>
    <property type="match status" value="2"/>
</dbReference>
<dbReference type="PANTHER" id="PTHR35936:SF25">
    <property type="entry name" value="ABC TRANSPORTER SUBSTRATE-BINDING PROTEIN"/>
    <property type="match status" value="1"/>
</dbReference>
<sequence length="266" mass="29759">MLRKLIFPAALCLLIAASTQAAAAPPLVIYADDHYPPYSYVENGQLKGIYTEIMREALQSMPQYAVQLRPVPWKRGLMLLQTGEAFALYPPYASRSERPYVRYSVPLLMEQLVVLCSQDVLARRALRQWPGDYGGLSIGMNAGFLLGDETLKAAVVAQKIVLAPAKGTRTNLLKLMLGRIDCYVSDRLSAQWELQRIRREGLAGAPMQAIHETAQLAGQQGHLGFTVRRPDAYPYRDDFIEQFNAVIVRMQNSGAIRRIVERALLP</sequence>
<dbReference type="SUPFAM" id="SSF53850">
    <property type="entry name" value="Periplasmic binding protein-like II"/>
    <property type="match status" value="1"/>
</dbReference>
<evidence type="ECO:0000256" key="2">
    <source>
        <dbReference type="SAM" id="SignalP"/>
    </source>
</evidence>